<dbReference type="SUPFAM" id="SSF52922">
    <property type="entry name" value="TK C-terminal domain-like"/>
    <property type="match status" value="1"/>
</dbReference>
<evidence type="ECO:0000256" key="11">
    <source>
        <dbReference type="ARBA" id="ARBA00023014"/>
    </source>
</evidence>
<dbReference type="Gene3D" id="3.40.50.970">
    <property type="match status" value="2"/>
</dbReference>
<dbReference type="SUPFAM" id="SSF54862">
    <property type="entry name" value="4Fe-4S ferredoxins"/>
    <property type="match status" value="1"/>
</dbReference>
<dbReference type="Pfam" id="PF02775">
    <property type="entry name" value="TPP_enzyme_C"/>
    <property type="match status" value="1"/>
</dbReference>
<comment type="function">
    <text evidence="1 14">Catalyzes the ferredoxin-dependent oxidative decarboxylation of arylpyruvates.</text>
</comment>
<keyword evidence="16" id="KW-0670">Pyruvate</keyword>
<dbReference type="PIRSF" id="PIRSF006439">
    <property type="entry name" value="Indolepyruvate_ferr_oxidored"/>
    <property type="match status" value="1"/>
</dbReference>
<reference evidence="16" key="1">
    <citation type="journal article" date="2020" name="mSystems">
        <title>Genome- and Community-Level Interaction Insights into Carbon Utilization and Element Cycling Functions of Hydrothermarchaeota in Hydrothermal Sediment.</title>
        <authorList>
            <person name="Zhou Z."/>
            <person name="Liu Y."/>
            <person name="Xu W."/>
            <person name="Pan J."/>
            <person name="Luo Z.H."/>
            <person name="Li M."/>
        </authorList>
    </citation>
    <scope>NUCLEOTIDE SEQUENCE [LARGE SCALE GENOMIC DNA]</scope>
    <source>
        <strain evidence="16">SpSt-477</strain>
    </source>
</reference>
<evidence type="ECO:0000256" key="4">
    <source>
        <dbReference type="ARBA" id="ARBA00017710"/>
    </source>
</evidence>
<dbReference type="NCBIfam" id="TIGR03336">
    <property type="entry name" value="IOR_alpha"/>
    <property type="match status" value="1"/>
</dbReference>
<keyword evidence="11 14" id="KW-0411">Iron-sulfur</keyword>
<evidence type="ECO:0000256" key="5">
    <source>
        <dbReference type="ARBA" id="ARBA00022448"/>
    </source>
</evidence>
<dbReference type="CDD" id="cd07034">
    <property type="entry name" value="TPP_PYR_PFOR_IOR-alpha_like"/>
    <property type="match status" value="1"/>
</dbReference>
<sequence>MHKLLIDQPGTRMVLLGNEAIARGAFEAGVAVTATYPGTPSSEISLNFFQMAQECDLYFEWSTNEKVALEVVGASANCGVRSMCMMKHVGLNVAADALMTLAYVGVKAGLVVLVADDPFMFSSQNEQDSRYYGKLGGLPVMEPSTVEEAKEMVGKAFEISEMLQEPVLFRTTTRINHSTAAVTFGPITPRKTKGYFKKDPMSYVTVPAVSRTLHVKLLKNLEKALELSENSPYNFVTGSGKWGIVCSGVSYSYVLDALTDLNIADRVQVLRIGFSHPLPEKKIAAFLASCEKVLVAEEGEPVLEEGVRSIAQAAGLTMPIRGKGAGLFSRLYEFDPATVRKVIATYFDVPHTPKKTVPLNDIPPLPQRPPTLCAGCSHRATFYAVKQAAAGRDVIYPTDIGCYTLGFLPPLGMGDFLICMGGSTSTPCGFSKVSDQKVVSYIGDSTFFHSGMTGLANAVFNNHNFTLIILDNGITAMTGHQPNPGVDMSLFNLSGYGRISISEVVKALGVKHVSVIKPYKLRKSIETIREALDYQGVSVVIAEEMCTLFAKNLKLLKARPFMVSDKCKNHRDCVNLLGCPAFTIQNDRVNIDPTICVGCAVCAQICPENAIVPLKSS</sequence>
<dbReference type="EC" id="1.2.7.8" evidence="3 14"/>
<evidence type="ECO:0000256" key="1">
    <source>
        <dbReference type="ARBA" id="ARBA00002995"/>
    </source>
</evidence>
<evidence type="ECO:0000256" key="8">
    <source>
        <dbReference type="ARBA" id="ARBA00022982"/>
    </source>
</evidence>
<evidence type="ECO:0000256" key="2">
    <source>
        <dbReference type="ARBA" id="ARBA00011238"/>
    </source>
</evidence>
<dbReference type="InterPro" id="IPR029061">
    <property type="entry name" value="THDP-binding"/>
</dbReference>
<dbReference type="InterPro" id="IPR011766">
    <property type="entry name" value="TPP_enzyme_TPP-bd"/>
</dbReference>
<evidence type="ECO:0000256" key="3">
    <source>
        <dbReference type="ARBA" id="ARBA00012812"/>
    </source>
</evidence>
<dbReference type="GO" id="GO:0051539">
    <property type="term" value="F:4 iron, 4 sulfur cluster binding"/>
    <property type="evidence" value="ECO:0007669"/>
    <property type="project" value="UniProtKB-UniRule"/>
</dbReference>
<evidence type="ECO:0000256" key="10">
    <source>
        <dbReference type="ARBA" id="ARBA00023004"/>
    </source>
</evidence>
<evidence type="ECO:0000256" key="7">
    <source>
        <dbReference type="ARBA" id="ARBA00022723"/>
    </source>
</evidence>
<dbReference type="PROSITE" id="PS51379">
    <property type="entry name" value="4FE4S_FER_2"/>
    <property type="match status" value="1"/>
</dbReference>
<dbReference type="InterPro" id="IPR017896">
    <property type="entry name" value="4Fe4S_Fe-S-bd"/>
</dbReference>
<accession>A0A7C4MKU2</accession>
<evidence type="ECO:0000256" key="14">
    <source>
        <dbReference type="PIRNR" id="PIRNR006439"/>
    </source>
</evidence>
<comment type="caution">
    <text evidence="16">The sequence shown here is derived from an EMBL/GenBank/DDBJ whole genome shotgun (WGS) entry which is preliminary data.</text>
</comment>
<proteinExistence type="predicted"/>
<dbReference type="EMBL" id="DSUH01000066">
    <property type="protein sequence ID" value="HGU31810.1"/>
    <property type="molecule type" value="Genomic_DNA"/>
</dbReference>
<organism evidence="16">
    <name type="scientific">Desulfatirhabdium butyrativorans</name>
    <dbReference type="NCBI Taxonomy" id="340467"/>
    <lineage>
        <taxon>Bacteria</taxon>
        <taxon>Pseudomonadati</taxon>
        <taxon>Thermodesulfobacteriota</taxon>
        <taxon>Desulfobacteria</taxon>
        <taxon>Desulfobacterales</taxon>
        <taxon>Desulfatirhabdiaceae</taxon>
        <taxon>Desulfatirhabdium</taxon>
    </lineage>
</organism>
<feature type="domain" description="4Fe-4S ferredoxin-type" evidence="15">
    <location>
        <begin position="587"/>
        <end position="616"/>
    </location>
</feature>
<evidence type="ECO:0000313" key="16">
    <source>
        <dbReference type="EMBL" id="HGU31810.1"/>
    </source>
</evidence>
<keyword evidence="10 14" id="KW-0408">Iron</keyword>
<comment type="cofactor">
    <cofactor evidence="14">
        <name>[4Fe-4S] cluster</name>
        <dbReference type="ChEBI" id="CHEBI:49883"/>
    </cofactor>
    <text evidence="14">Binds 2 [4Fe-4S] clusters. In this family the first cluster has a non-standard and varying [4Fe-4S] binding motif CX(2)CX(2)CX(4-5)CP.</text>
</comment>
<name>A0A7C4MKU2_9BACT</name>
<evidence type="ECO:0000256" key="12">
    <source>
        <dbReference type="ARBA" id="ARBA00030514"/>
    </source>
</evidence>
<dbReference type="InterPro" id="IPR009014">
    <property type="entry name" value="Transketo_C/PFOR_II"/>
</dbReference>
<keyword evidence="7 14" id="KW-0479">Metal-binding</keyword>
<dbReference type="PANTHER" id="PTHR43710">
    <property type="entry name" value="2-HYDROXYACYL-COA LYASE"/>
    <property type="match status" value="1"/>
</dbReference>
<evidence type="ECO:0000256" key="13">
    <source>
        <dbReference type="ARBA" id="ARBA00048332"/>
    </source>
</evidence>
<protein>
    <recommendedName>
        <fullName evidence="4 14">Indolepyruvate oxidoreductase subunit IorA</fullName>
        <shortName evidence="14">IOR</shortName>
        <ecNumber evidence="3 14">1.2.7.8</ecNumber>
    </recommendedName>
    <alternativeName>
        <fullName evidence="12 14">Indolepyruvate ferredoxin oxidoreductase subunit alpha</fullName>
    </alternativeName>
</protein>
<dbReference type="FunFam" id="3.40.50.970:FF:000039">
    <property type="entry name" value="Indolepyruvate oxidoreductase subunit IorA"/>
    <property type="match status" value="1"/>
</dbReference>
<dbReference type="PROSITE" id="PS00198">
    <property type="entry name" value="4FE4S_FER_1"/>
    <property type="match status" value="1"/>
</dbReference>
<dbReference type="CDD" id="cd02008">
    <property type="entry name" value="TPP_IOR_alpha"/>
    <property type="match status" value="1"/>
</dbReference>
<keyword evidence="9 14" id="KW-0560">Oxidoreductase</keyword>
<dbReference type="InterPro" id="IPR017900">
    <property type="entry name" value="4Fe4S_Fe_S_CS"/>
</dbReference>
<dbReference type="AlphaFoldDB" id="A0A7C4MKU2"/>
<dbReference type="Gene3D" id="3.30.70.20">
    <property type="match status" value="1"/>
</dbReference>
<comment type="subunit">
    <text evidence="2">Heterodimer of the IorA and IorB subunits.</text>
</comment>
<dbReference type="GO" id="GO:0043805">
    <property type="term" value="F:indolepyruvate ferredoxin oxidoreductase activity"/>
    <property type="evidence" value="ECO:0007669"/>
    <property type="project" value="UniProtKB-UniRule"/>
</dbReference>
<evidence type="ECO:0000259" key="15">
    <source>
        <dbReference type="PROSITE" id="PS51379"/>
    </source>
</evidence>
<evidence type="ECO:0000256" key="6">
    <source>
        <dbReference type="ARBA" id="ARBA00022485"/>
    </source>
</evidence>
<dbReference type="PANTHER" id="PTHR43710:SF7">
    <property type="entry name" value="INDOLEPYRUVATE OXIDOREDUCTASE SUBUNIT IORA"/>
    <property type="match status" value="1"/>
</dbReference>
<evidence type="ECO:0000256" key="9">
    <source>
        <dbReference type="ARBA" id="ARBA00023002"/>
    </source>
</evidence>
<gene>
    <name evidence="16" type="primary">iorA</name>
    <name evidence="16" type="ORF">ENS29_03020</name>
</gene>
<keyword evidence="8 14" id="KW-0249">Electron transport</keyword>
<dbReference type="GO" id="GO:0030976">
    <property type="term" value="F:thiamine pyrophosphate binding"/>
    <property type="evidence" value="ECO:0007669"/>
    <property type="project" value="InterPro"/>
</dbReference>
<dbReference type="GO" id="GO:0046872">
    <property type="term" value="F:metal ion binding"/>
    <property type="evidence" value="ECO:0007669"/>
    <property type="project" value="UniProtKB-UniRule"/>
</dbReference>
<dbReference type="InterPro" id="IPR017721">
    <property type="entry name" value="IorA"/>
</dbReference>
<dbReference type="Pfam" id="PF00037">
    <property type="entry name" value="Fer4"/>
    <property type="match status" value="1"/>
</dbReference>
<dbReference type="InterPro" id="IPR002880">
    <property type="entry name" value="Pyrv_Fd/Flavodoxin_OxRdtase_N"/>
</dbReference>
<keyword evidence="5 14" id="KW-0813">Transport</keyword>
<dbReference type="GO" id="GO:0044281">
    <property type="term" value="P:small molecule metabolic process"/>
    <property type="evidence" value="ECO:0007669"/>
    <property type="project" value="UniProtKB-ARBA"/>
</dbReference>
<keyword evidence="6 14" id="KW-0004">4Fe-4S</keyword>
<comment type="catalytic activity">
    <reaction evidence="13 14">
        <text>indole-3-pyruvate + 2 oxidized [2Fe-2S]-[ferredoxin] + CoA = (indol-3-yl)acetyl-CoA + 2 reduced [2Fe-2S]-[ferredoxin] + CO2 + H(+)</text>
        <dbReference type="Rhea" id="RHEA:12645"/>
        <dbReference type="Rhea" id="RHEA-COMP:10000"/>
        <dbReference type="Rhea" id="RHEA-COMP:10001"/>
        <dbReference type="ChEBI" id="CHEBI:15378"/>
        <dbReference type="ChEBI" id="CHEBI:16526"/>
        <dbReference type="ChEBI" id="CHEBI:17640"/>
        <dbReference type="ChEBI" id="CHEBI:33737"/>
        <dbReference type="ChEBI" id="CHEBI:33738"/>
        <dbReference type="ChEBI" id="CHEBI:57271"/>
        <dbReference type="ChEBI" id="CHEBI:57287"/>
        <dbReference type="EC" id="1.2.7.8"/>
    </reaction>
</comment>
<dbReference type="Pfam" id="PF01855">
    <property type="entry name" value="POR_N"/>
    <property type="match status" value="1"/>
</dbReference>
<dbReference type="SUPFAM" id="SSF52518">
    <property type="entry name" value="Thiamin diphosphate-binding fold (THDP-binding)"/>
    <property type="match status" value="2"/>
</dbReference>
<dbReference type="InterPro" id="IPR045025">
    <property type="entry name" value="HACL1-like"/>
</dbReference>